<accession>A0ABW6AH93</accession>
<keyword evidence="3" id="KW-1185">Reference proteome</keyword>
<dbReference type="EMBL" id="JBHUOM010000004">
    <property type="protein sequence ID" value="MFD2934676.1"/>
    <property type="molecule type" value="Genomic_DNA"/>
</dbReference>
<gene>
    <name evidence="2" type="ORF">ACFS25_12850</name>
</gene>
<dbReference type="PROSITE" id="PS51257">
    <property type="entry name" value="PROKAR_LIPOPROTEIN"/>
    <property type="match status" value="1"/>
</dbReference>
<proteinExistence type="predicted"/>
<evidence type="ECO:0000256" key="1">
    <source>
        <dbReference type="SAM" id="MobiDB-lite"/>
    </source>
</evidence>
<evidence type="ECO:0008006" key="4">
    <source>
        <dbReference type="Google" id="ProtNLM"/>
    </source>
</evidence>
<evidence type="ECO:0000313" key="2">
    <source>
        <dbReference type="EMBL" id="MFD2934676.1"/>
    </source>
</evidence>
<organism evidence="2 3">
    <name type="scientific">Spirosoma flavum</name>
    <dbReference type="NCBI Taxonomy" id="2048557"/>
    <lineage>
        <taxon>Bacteria</taxon>
        <taxon>Pseudomonadati</taxon>
        <taxon>Bacteroidota</taxon>
        <taxon>Cytophagia</taxon>
        <taxon>Cytophagales</taxon>
        <taxon>Cytophagaceae</taxon>
        <taxon>Spirosoma</taxon>
    </lineage>
</organism>
<dbReference type="SUPFAM" id="SSF51126">
    <property type="entry name" value="Pectin lyase-like"/>
    <property type="match status" value="1"/>
</dbReference>
<name>A0ABW6AH93_9BACT</name>
<reference evidence="3" key="1">
    <citation type="journal article" date="2019" name="Int. J. Syst. Evol. Microbiol.">
        <title>The Global Catalogue of Microorganisms (GCM) 10K type strain sequencing project: providing services to taxonomists for standard genome sequencing and annotation.</title>
        <authorList>
            <consortium name="The Broad Institute Genomics Platform"/>
            <consortium name="The Broad Institute Genome Sequencing Center for Infectious Disease"/>
            <person name="Wu L."/>
            <person name="Ma J."/>
        </authorList>
    </citation>
    <scope>NUCLEOTIDE SEQUENCE [LARGE SCALE GENOMIC DNA]</scope>
    <source>
        <strain evidence="3">KCTC 52490</strain>
    </source>
</reference>
<dbReference type="Proteomes" id="UP001597512">
    <property type="component" value="Unassembled WGS sequence"/>
</dbReference>
<dbReference type="Gene3D" id="2.160.20.10">
    <property type="entry name" value="Single-stranded right-handed beta-helix, Pectin lyase-like"/>
    <property type="match status" value="1"/>
</dbReference>
<feature type="region of interest" description="Disordered" evidence="1">
    <location>
        <begin position="451"/>
        <end position="473"/>
    </location>
</feature>
<sequence>MNYQNRLGLAAVAVGLIAGLTGCSKSEDVQVSAPFFKAGVAISTKTPLSGVVKGTLLADSTYRVTGDVFINEGDTLVVQPGAKVHFDGKGVWSFIVKGSLLSLGTQEKPIYFTVPTATKTDVLGADVTKDPAYAGLWGGILGETMFKNIIIKWTHLEFGGGTVVTSPVSFIANGGKAYVVSSANSDGIVVVEDSWIYGSVDDPMRPFGGRYNVMRNTFEKCGFTGGEAWNVKGGTVGNFAYNVVIGAATNGPKASNNGQKPGQPQTNVLFYNNTLVANGYRRSADGRGGSINFEEGSKGGYYNNLMVDSKYGPRIVGATQSYSGNALVVADTANIKYGYNYNYVDSLKMANQIYPVLFTTKPQTTDIPAPSSFLPAGYKPGQAYDGSAVVQKNNPQFVNFPLPYVATKKIADASFVGTWNFRLQSTSPAIGKGTTSFSPLTVVPVSPNFGSTEITPPSTDMGAYPSNGKGNLH</sequence>
<comment type="caution">
    <text evidence="2">The sequence shown here is derived from an EMBL/GenBank/DDBJ whole genome shotgun (WGS) entry which is preliminary data.</text>
</comment>
<evidence type="ECO:0000313" key="3">
    <source>
        <dbReference type="Proteomes" id="UP001597512"/>
    </source>
</evidence>
<protein>
    <recommendedName>
        <fullName evidence="4">Right-handed parallel beta-helix repeat-containing protein</fullName>
    </recommendedName>
</protein>
<dbReference type="RefSeq" id="WP_381501133.1">
    <property type="nucleotide sequence ID" value="NZ_JBHUOM010000004.1"/>
</dbReference>
<dbReference type="InterPro" id="IPR012334">
    <property type="entry name" value="Pectin_lyas_fold"/>
</dbReference>
<dbReference type="InterPro" id="IPR011050">
    <property type="entry name" value="Pectin_lyase_fold/virulence"/>
</dbReference>